<accession>A0ABP8QJ01</accession>
<evidence type="ECO:0000256" key="1">
    <source>
        <dbReference type="SAM" id="Phobius"/>
    </source>
</evidence>
<evidence type="ECO:0000313" key="2">
    <source>
        <dbReference type="EMBL" id="GAA4503863.1"/>
    </source>
</evidence>
<sequence length="85" mass="9421">MACRECERDEFWHKLGRCRGCMLGCALIALLSGLIWRGLGADGSVPALTALLFLLGSGGLLALHLLVWSWRRLTGADRQHDEETR</sequence>
<evidence type="ECO:0008006" key="4">
    <source>
        <dbReference type="Google" id="ProtNLM"/>
    </source>
</evidence>
<keyword evidence="3" id="KW-1185">Reference proteome</keyword>
<dbReference type="InterPro" id="IPR022072">
    <property type="entry name" value="DUF3624"/>
</dbReference>
<feature type="transmembrane region" description="Helical" evidence="1">
    <location>
        <begin position="21"/>
        <end position="39"/>
    </location>
</feature>
<protein>
    <recommendedName>
        <fullName evidence="4">DUF3624 domain-containing protein</fullName>
    </recommendedName>
</protein>
<keyword evidence="1" id="KW-1133">Transmembrane helix</keyword>
<name>A0ABP8QJ01_9GAMM</name>
<reference evidence="3" key="1">
    <citation type="journal article" date="2019" name="Int. J. Syst. Evol. Microbiol.">
        <title>The Global Catalogue of Microorganisms (GCM) 10K type strain sequencing project: providing services to taxonomists for standard genome sequencing and annotation.</title>
        <authorList>
            <consortium name="The Broad Institute Genomics Platform"/>
            <consortium name="The Broad Institute Genome Sequencing Center for Infectious Disease"/>
            <person name="Wu L."/>
            <person name="Ma J."/>
        </authorList>
    </citation>
    <scope>NUCLEOTIDE SEQUENCE [LARGE SCALE GENOMIC DNA]</scope>
    <source>
        <strain evidence="3">JCM 32226</strain>
    </source>
</reference>
<dbReference type="Proteomes" id="UP001501321">
    <property type="component" value="Unassembled WGS sequence"/>
</dbReference>
<keyword evidence="1" id="KW-0472">Membrane</keyword>
<dbReference type="RefSeq" id="WP_345014721.1">
    <property type="nucleotide sequence ID" value="NZ_BAABFC010000028.1"/>
</dbReference>
<evidence type="ECO:0000313" key="3">
    <source>
        <dbReference type="Proteomes" id="UP001501321"/>
    </source>
</evidence>
<dbReference type="EMBL" id="BAABFC010000028">
    <property type="protein sequence ID" value="GAA4503863.1"/>
    <property type="molecule type" value="Genomic_DNA"/>
</dbReference>
<keyword evidence="1" id="KW-0812">Transmembrane</keyword>
<dbReference type="Pfam" id="PF12292">
    <property type="entry name" value="DUF3624"/>
    <property type="match status" value="1"/>
</dbReference>
<comment type="caution">
    <text evidence="2">The sequence shown here is derived from an EMBL/GenBank/DDBJ whole genome shotgun (WGS) entry which is preliminary data.</text>
</comment>
<gene>
    <name evidence="2" type="ORF">GCM10023095_30760</name>
</gene>
<organism evidence="2 3">
    <name type="scientific">Pseudaeromonas paramecii</name>
    <dbReference type="NCBI Taxonomy" id="2138166"/>
    <lineage>
        <taxon>Bacteria</taxon>
        <taxon>Pseudomonadati</taxon>
        <taxon>Pseudomonadota</taxon>
        <taxon>Gammaproteobacteria</taxon>
        <taxon>Aeromonadales</taxon>
        <taxon>Aeromonadaceae</taxon>
        <taxon>Pseudaeromonas</taxon>
    </lineage>
</organism>
<feature type="transmembrane region" description="Helical" evidence="1">
    <location>
        <begin position="45"/>
        <end position="68"/>
    </location>
</feature>
<proteinExistence type="predicted"/>